<name>A0A7D9JEF2_PARCT</name>
<evidence type="ECO:0000313" key="2">
    <source>
        <dbReference type="Proteomes" id="UP001152795"/>
    </source>
</evidence>
<sequence length="244" mass="27202">TSFSEVENLKLNIVSAAYGLSDVTARAQKLVTADEEFNEMASNEVWGEGFPGKDKTLVVVYTYSNMYMVDIAISGQRMHFIVSPPLRILGAAYGVENVSEKVQALVKNRSLSITVKNSTFGDGWCGNKKTLVVVYQYGDETPLVATAIEDEQLEFRYTKSPEFSSSENASTLTILGAAYGPRDVTKMVQSHVKGTTLEVTANNDTFGTDPWKRHKKTLVVVYRYGCNEPEVRVIKERRSIYLQQ</sequence>
<dbReference type="OrthoDB" id="10640586at2759"/>
<gene>
    <name evidence="1" type="ORF">PACLA_8A025066</name>
</gene>
<evidence type="ECO:0000313" key="1">
    <source>
        <dbReference type="EMBL" id="CAB4028062.1"/>
    </source>
</evidence>
<feature type="non-terminal residue" evidence="1">
    <location>
        <position position="1"/>
    </location>
</feature>
<reference evidence="1" key="1">
    <citation type="submission" date="2020-04" db="EMBL/GenBank/DDBJ databases">
        <authorList>
            <person name="Alioto T."/>
            <person name="Alioto T."/>
            <person name="Gomez Garrido J."/>
        </authorList>
    </citation>
    <scope>NUCLEOTIDE SEQUENCE</scope>
    <source>
        <strain evidence="1">A484AB</strain>
    </source>
</reference>
<proteinExistence type="predicted"/>
<accession>A0A7D9JEF2</accession>
<comment type="caution">
    <text evidence="1">The sequence shown here is derived from an EMBL/GenBank/DDBJ whole genome shotgun (WGS) entry which is preliminary data.</text>
</comment>
<protein>
    <submittedName>
        <fullName evidence="1">Uncharacterized protein</fullName>
    </submittedName>
</protein>
<keyword evidence="2" id="KW-1185">Reference proteome</keyword>
<dbReference type="EMBL" id="CACRXK020015219">
    <property type="protein sequence ID" value="CAB4028062.1"/>
    <property type="molecule type" value="Genomic_DNA"/>
</dbReference>
<dbReference type="AlphaFoldDB" id="A0A7D9JEF2"/>
<dbReference type="Proteomes" id="UP001152795">
    <property type="component" value="Unassembled WGS sequence"/>
</dbReference>
<organism evidence="1 2">
    <name type="scientific">Paramuricea clavata</name>
    <name type="common">Red gorgonian</name>
    <name type="synonym">Violescent sea-whip</name>
    <dbReference type="NCBI Taxonomy" id="317549"/>
    <lineage>
        <taxon>Eukaryota</taxon>
        <taxon>Metazoa</taxon>
        <taxon>Cnidaria</taxon>
        <taxon>Anthozoa</taxon>
        <taxon>Octocorallia</taxon>
        <taxon>Malacalcyonacea</taxon>
        <taxon>Plexauridae</taxon>
        <taxon>Paramuricea</taxon>
    </lineage>
</organism>